<proteinExistence type="predicted"/>
<dbReference type="Gene3D" id="4.10.240.10">
    <property type="entry name" value="Zn(2)-C6 fungal-type DNA-binding domain"/>
    <property type="match status" value="1"/>
</dbReference>
<keyword evidence="3" id="KW-0804">Transcription</keyword>
<accession>A0AAD6DL15</accession>
<evidence type="ECO:0000256" key="3">
    <source>
        <dbReference type="ARBA" id="ARBA00023163"/>
    </source>
</evidence>
<dbReference type="PROSITE" id="PS50048">
    <property type="entry name" value="ZN2_CY6_FUNGAL_2"/>
    <property type="match status" value="1"/>
</dbReference>
<dbReference type="RefSeq" id="XP_056747399.1">
    <property type="nucleotide sequence ID" value="XM_056902112.1"/>
</dbReference>
<dbReference type="SUPFAM" id="SSF57701">
    <property type="entry name" value="Zn2/Cys6 DNA-binding domain"/>
    <property type="match status" value="1"/>
</dbReference>
<evidence type="ECO:0000313" key="8">
    <source>
        <dbReference type="Proteomes" id="UP001213799"/>
    </source>
</evidence>
<evidence type="ECO:0000259" key="6">
    <source>
        <dbReference type="PROSITE" id="PS50048"/>
    </source>
</evidence>
<protein>
    <recommendedName>
        <fullName evidence="6">Zn(2)-C6 fungal-type domain-containing protein</fullName>
    </recommendedName>
</protein>
<reference evidence="7" key="2">
    <citation type="submission" date="2023-01" db="EMBL/GenBank/DDBJ databases">
        <authorList>
            <person name="Petersen C."/>
        </authorList>
    </citation>
    <scope>NUCLEOTIDE SEQUENCE</scope>
    <source>
        <strain evidence="7">IBT 12815</strain>
    </source>
</reference>
<keyword evidence="8" id="KW-1185">Reference proteome</keyword>
<evidence type="ECO:0000313" key="7">
    <source>
        <dbReference type="EMBL" id="KAJ5588380.1"/>
    </source>
</evidence>
<dbReference type="AlphaFoldDB" id="A0AAD6DL15"/>
<gene>
    <name evidence="7" type="ORF">N7537_011058</name>
</gene>
<dbReference type="GeneID" id="81592354"/>
<feature type="region of interest" description="Disordered" evidence="5">
    <location>
        <begin position="53"/>
        <end position="87"/>
    </location>
</feature>
<dbReference type="Pfam" id="PF00172">
    <property type="entry name" value="Zn_clus"/>
    <property type="match status" value="1"/>
</dbReference>
<dbReference type="InterPro" id="IPR036864">
    <property type="entry name" value="Zn2-C6_fun-type_DNA-bd_sf"/>
</dbReference>
<keyword evidence="4" id="KW-0539">Nucleus</keyword>
<feature type="region of interest" description="Disordered" evidence="5">
    <location>
        <begin position="130"/>
        <end position="152"/>
    </location>
</feature>
<sequence>MTDTGTIHSSQPSVSKRSACDRCRTQKLGCMRVNGHPTDACLRCVRSQVECVTSSSRRPGRPTKAAAATSLSSAGGSPRRNDYAPLGPLDVDVDDTFDFAALDVPYEIPSSFWGSTDIANLYPDDYFPDSGIGGDRSPSTPALEFSPSADNAGPSRKYRIQLAHVHHTLCKQLFRLQSSHWDLTKVLPVAYVHHVQSSESCTNCASPSSNPLAIVATMAAEFVDILSALMPPDLDPHDRCSSHPNPHLSSPDLLIILSCYLILIHIYDYILAQLLAQVTTNPAALDTALQSAPVLSLGGLPVPPARHLPAYLLLVLFNNQITPIQAFLGLPDSLRVSDAEEVCATPIGGRFGQEQRGGLFSGAGGQALCMALVQVEIEQAVGRTGGLGVISAFKEKRARVLEL</sequence>
<keyword evidence="2" id="KW-0238">DNA-binding</keyword>
<evidence type="ECO:0000256" key="5">
    <source>
        <dbReference type="SAM" id="MobiDB-lite"/>
    </source>
</evidence>
<dbReference type="GO" id="GO:0003677">
    <property type="term" value="F:DNA binding"/>
    <property type="evidence" value="ECO:0007669"/>
    <property type="project" value="UniProtKB-KW"/>
</dbReference>
<reference evidence="7" key="1">
    <citation type="journal article" date="2023" name="IMA Fungus">
        <title>Comparative genomic study of the Penicillium genus elucidates a diverse pangenome and 15 lateral gene transfer events.</title>
        <authorList>
            <person name="Petersen C."/>
            <person name="Sorensen T."/>
            <person name="Nielsen M.R."/>
            <person name="Sondergaard T.E."/>
            <person name="Sorensen J.L."/>
            <person name="Fitzpatrick D.A."/>
            <person name="Frisvad J.C."/>
            <person name="Nielsen K.L."/>
        </authorList>
    </citation>
    <scope>NUCLEOTIDE SEQUENCE</scope>
    <source>
        <strain evidence="7">IBT 12815</strain>
    </source>
</reference>
<comment type="caution">
    <text evidence="7">The sequence shown here is derived from an EMBL/GenBank/DDBJ whole genome shotgun (WGS) entry which is preliminary data.</text>
</comment>
<keyword evidence="1" id="KW-0805">Transcription regulation</keyword>
<feature type="domain" description="Zn(2)-C6 fungal-type" evidence="6">
    <location>
        <begin position="19"/>
        <end position="53"/>
    </location>
</feature>
<evidence type="ECO:0000256" key="2">
    <source>
        <dbReference type="ARBA" id="ARBA00023125"/>
    </source>
</evidence>
<dbReference type="PROSITE" id="PS00463">
    <property type="entry name" value="ZN2_CY6_FUNGAL_1"/>
    <property type="match status" value="1"/>
</dbReference>
<dbReference type="InterPro" id="IPR001138">
    <property type="entry name" value="Zn2Cys6_DnaBD"/>
</dbReference>
<evidence type="ECO:0000256" key="1">
    <source>
        <dbReference type="ARBA" id="ARBA00023015"/>
    </source>
</evidence>
<dbReference type="CDD" id="cd00067">
    <property type="entry name" value="GAL4"/>
    <property type="match status" value="1"/>
</dbReference>
<dbReference type="SMART" id="SM00066">
    <property type="entry name" value="GAL4"/>
    <property type="match status" value="1"/>
</dbReference>
<organism evidence="7 8">
    <name type="scientific">Penicillium hordei</name>
    <dbReference type="NCBI Taxonomy" id="40994"/>
    <lineage>
        <taxon>Eukaryota</taxon>
        <taxon>Fungi</taxon>
        <taxon>Dikarya</taxon>
        <taxon>Ascomycota</taxon>
        <taxon>Pezizomycotina</taxon>
        <taxon>Eurotiomycetes</taxon>
        <taxon>Eurotiomycetidae</taxon>
        <taxon>Eurotiales</taxon>
        <taxon>Aspergillaceae</taxon>
        <taxon>Penicillium</taxon>
    </lineage>
</organism>
<feature type="compositionally biased region" description="Low complexity" evidence="5">
    <location>
        <begin position="65"/>
        <end position="77"/>
    </location>
</feature>
<name>A0AAD6DL15_9EURO</name>
<dbReference type="EMBL" id="JAQJAE010000006">
    <property type="protein sequence ID" value="KAJ5588380.1"/>
    <property type="molecule type" value="Genomic_DNA"/>
</dbReference>
<dbReference type="Proteomes" id="UP001213799">
    <property type="component" value="Unassembled WGS sequence"/>
</dbReference>
<dbReference type="GO" id="GO:0008270">
    <property type="term" value="F:zinc ion binding"/>
    <property type="evidence" value="ECO:0007669"/>
    <property type="project" value="InterPro"/>
</dbReference>
<dbReference type="GO" id="GO:0000981">
    <property type="term" value="F:DNA-binding transcription factor activity, RNA polymerase II-specific"/>
    <property type="evidence" value="ECO:0007669"/>
    <property type="project" value="InterPro"/>
</dbReference>
<evidence type="ECO:0000256" key="4">
    <source>
        <dbReference type="ARBA" id="ARBA00023242"/>
    </source>
</evidence>